<keyword evidence="1" id="KW-0732">Signal</keyword>
<feature type="signal peptide" evidence="1">
    <location>
        <begin position="1"/>
        <end position="22"/>
    </location>
</feature>
<dbReference type="Proteomes" id="UP000739180">
    <property type="component" value="Unassembled WGS sequence"/>
</dbReference>
<organism evidence="2 3">
    <name type="scientific">Alloalcanivorax gelatiniphagus</name>
    <dbReference type="NCBI Taxonomy" id="1194167"/>
    <lineage>
        <taxon>Bacteria</taxon>
        <taxon>Pseudomonadati</taxon>
        <taxon>Pseudomonadota</taxon>
        <taxon>Gammaproteobacteria</taxon>
        <taxon>Oceanospirillales</taxon>
        <taxon>Alcanivoracaceae</taxon>
        <taxon>Alloalcanivorax</taxon>
    </lineage>
</organism>
<gene>
    <name evidence="2" type="ORF">FGS76_05965</name>
</gene>
<keyword evidence="3" id="KW-1185">Reference proteome</keyword>
<reference evidence="2 3" key="1">
    <citation type="submission" date="2019-05" db="EMBL/GenBank/DDBJ databases">
        <title>Genome of Alcanivorax gelatiniphagus, an oil degrading marine bacteria.</title>
        <authorList>
            <person name="Kwon K.K."/>
        </authorList>
    </citation>
    <scope>NUCLEOTIDE SEQUENCE [LARGE SCALE GENOMIC DNA]</scope>
    <source>
        <strain evidence="2 3">MEBiC 08158</strain>
    </source>
</reference>
<dbReference type="EMBL" id="VCQT01000022">
    <property type="protein sequence ID" value="TMW13673.1"/>
    <property type="molecule type" value="Genomic_DNA"/>
</dbReference>
<proteinExistence type="predicted"/>
<sequence length="175" mass="18721">MNTRTLWLGGGLCLLLAVTAAAGPRDGAGQAGILELALHGQALVARLTLPSSQVVGFDRAPANDQEKKAVSDALARLGQARYVVEPLAEARCSVTREQAESALTGEQPTPPTHFTGRYAWHCENPKALLAVDIPLLEYINGMPLETLVMGADGERWETVRAPRTRIPMGDQDPDA</sequence>
<protein>
    <submittedName>
        <fullName evidence="2">DUF2796 domain-containing protein</fullName>
    </submittedName>
</protein>
<name>A0ABY2XPQ4_9GAMM</name>
<accession>A0ABY2XPQ4</accession>
<dbReference type="InterPro" id="IPR021253">
    <property type="entry name" value="ZrgA-like"/>
</dbReference>
<dbReference type="Pfam" id="PF10986">
    <property type="entry name" value="ZrgA"/>
    <property type="match status" value="1"/>
</dbReference>
<evidence type="ECO:0000313" key="2">
    <source>
        <dbReference type="EMBL" id="TMW13673.1"/>
    </source>
</evidence>
<evidence type="ECO:0000313" key="3">
    <source>
        <dbReference type="Proteomes" id="UP000739180"/>
    </source>
</evidence>
<evidence type="ECO:0000256" key="1">
    <source>
        <dbReference type="SAM" id="SignalP"/>
    </source>
</evidence>
<dbReference type="RefSeq" id="WP_138771714.1">
    <property type="nucleotide sequence ID" value="NZ_JBHSSX010000132.1"/>
</dbReference>
<feature type="chain" id="PRO_5047232755" evidence="1">
    <location>
        <begin position="23"/>
        <end position="175"/>
    </location>
</feature>
<comment type="caution">
    <text evidence="2">The sequence shown here is derived from an EMBL/GenBank/DDBJ whole genome shotgun (WGS) entry which is preliminary data.</text>
</comment>